<dbReference type="InterPro" id="IPR006685">
    <property type="entry name" value="MscS_channel_2nd"/>
</dbReference>
<protein>
    <submittedName>
        <fullName evidence="11">Mechanosensitive ion channel family protein</fullName>
    </submittedName>
</protein>
<reference evidence="12" key="1">
    <citation type="journal article" date="2019" name="Int. J. Syst. Evol. Microbiol.">
        <title>The Global Catalogue of Microorganisms (GCM) 10K type strain sequencing project: providing services to taxonomists for standard genome sequencing and annotation.</title>
        <authorList>
            <consortium name="The Broad Institute Genomics Platform"/>
            <consortium name="The Broad Institute Genome Sequencing Center for Infectious Disease"/>
            <person name="Wu L."/>
            <person name="Ma J."/>
        </authorList>
    </citation>
    <scope>NUCLEOTIDE SEQUENCE [LARGE SCALE GENOMIC DNA]</scope>
    <source>
        <strain evidence="12">CGMCC 4.7426</strain>
    </source>
</reference>
<dbReference type="Pfam" id="PF00924">
    <property type="entry name" value="MS_channel_2nd"/>
    <property type="match status" value="1"/>
</dbReference>
<evidence type="ECO:0000259" key="10">
    <source>
        <dbReference type="Pfam" id="PF21088"/>
    </source>
</evidence>
<evidence type="ECO:0000256" key="7">
    <source>
        <dbReference type="SAM" id="Phobius"/>
    </source>
</evidence>
<keyword evidence="5 7" id="KW-1133">Transmembrane helix</keyword>
<dbReference type="SUPFAM" id="SSF82861">
    <property type="entry name" value="Mechanosensitive channel protein MscS (YggB), transmembrane region"/>
    <property type="match status" value="1"/>
</dbReference>
<comment type="subcellular location">
    <subcellularLocation>
        <location evidence="1">Cell membrane</location>
        <topology evidence="1">Multi-pass membrane protein</topology>
    </subcellularLocation>
</comment>
<dbReference type="SUPFAM" id="SSF82689">
    <property type="entry name" value="Mechanosensitive channel protein MscS (YggB), C-terminal domain"/>
    <property type="match status" value="1"/>
</dbReference>
<sequence length="278" mass="30597">MEFLEIDIDWGYILGICLKIGLLILVFIVVAPIGKKVITKTIKRAGSGKRISASRIKTLEKVLLNLYFYVIFFLFVVMLFGILAIPIGPLLAGAGIIGLAIGFGAQGLVSDVVTGFFILLERQIEVDDYITSGGYDGIVEEVGLRTTQIRSFDGTLNYVPNRQLVGVANHSRGNMQALVDIGISYSENIDEAIRVLEKVCGEFKEDERFKEGPNPIGVQSLGSSDVVLRVVGQTVNGEQFGCKRDMLKRIKEAFDAENIEIPFPHQVNINKDNTIQLS</sequence>
<feature type="domain" description="Mechanosensitive ion channel MscS C-terminal" evidence="9">
    <location>
        <begin position="179"/>
        <end position="261"/>
    </location>
</feature>
<dbReference type="Pfam" id="PF21088">
    <property type="entry name" value="MS_channel_1st"/>
    <property type="match status" value="1"/>
</dbReference>
<keyword evidence="12" id="KW-1185">Reference proteome</keyword>
<keyword evidence="6 7" id="KW-0472">Membrane</keyword>
<proteinExistence type="inferred from homology"/>
<feature type="domain" description="Mechanosensitive ion channel transmembrane helices 2/3" evidence="10">
    <location>
        <begin position="68"/>
        <end position="106"/>
    </location>
</feature>
<evidence type="ECO:0000259" key="9">
    <source>
        <dbReference type="Pfam" id="PF21082"/>
    </source>
</evidence>
<evidence type="ECO:0000256" key="6">
    <source>
        <dbReference type="ARBA" id="ARBA00023136"/>
    </source>
</evidence>
<dbReference type="InterPro" id="IPR011066">
    <property type="entry name" value="MscS_channel_C_sf"/>
</dbReference>
<evidence type="ECO:0000256" key="1">
    <source>
        <dbReference type="ARBA" id="ARBA00004651"/>
    </source>
</evidence>
<feature type="transmembrane region" description="Helical" evidence="7">
    <location>
        <begin position="12"/>
        <end position="34"/>
    </location>
</feature>
<organism evidence="11 12">
    <name type="scientific">Virgibacillus kekensis</name>
    <dbReference type="NCBI Taxonomy" id="202261"/>
    <lineage>
        <taxon>Bacteria</taxon>
        <taxon>Bacillati</taxon>
        <taxon>Bacillota</taxon>
        <taxon>Bacilli</taxon>
        <taxon>Bacillales</taxon>
        <taxon>Bacillaceae</taxon>
        <taxon>Virgibacillus</taxon>
    </lineage>
</organism>
<dbReference type="Gene3D" id="2.30.30.60">
    <property type="match status" value="1"/>
</dbReference>
<dbReference type="PANTHER" id="PTHR30460">
    <property type="entry name" value="MODERATE CONDUCTANCE MECHANOSENSITIVE CHANNEL YBIO"/>
    <property type="match status" value="1"/>
</dbReference>
<evidence type="ECO:0000256" key="4">
    <source>
        <dbReference type="ARBA" id="ARBA00022692"/>
    </source>
</evidence>
<dbReference type="InterPro" id="IPR011014">
    <property type="entry name" value="MscS_channel_TM-2"/>
</dbReference>
<dbReference type="Gene3D" id="3.30.70.100">
    <property type="match status" value="1"/>
</dbReference>
<feature type="transmembrane region" description="Helical" evidence="7">
    <location>
        <begin position="62"/>
        <end position="85"/>
    </location>
</feature>
<name>A0ABV9DE13_9BACI</name>
<feature type="transmembrane region" description="Helical" evidence="7">
    <location>
        <begin position="91"/>
        <end position="120"/>
    </location>
</feature>
<evidence type="ECO:0000313" key="12">
    <source>
        <dbReference type="Proteomes" id="UP001595989"/>
    </source>
</evidence>
<dbReference type="Pfam" id="PF21082">
    <property type="entry name" value="MS_channel_3rd"/>
    <property type="match status" value="1"/>
</dbReference>
<keyword evidence="4 7" id="KW-0812">Transmembrane</keyword>
<comment type="similarity">
    <text evidence="2">Belongs to the MscS (TC 1.A.23) family.</text>
</comment>
<evidence type="ECO:0000256" key="2">
    <source>
        <dbReference type="ARBA" id="ARBA00008017"/>
    </source>
</evidence>
<dbReference type="SUPFAM" id="SSF50182">
    <property type="entry name" value="Sm-like ribonucleoproteins"/>
    <property type="match status" value="1"/>
</dbReference>
<dbReference type="InterPro" id="IPR049278">
    <property type="entry name" value="MS_channel_C"/>
</dbReference>
<feature type="domain" description="Mechanosensitive ion channel MscS" evidence="8">
    <location>
        <begin position="108"/>
        <end position="172"/>
    </location>
</feature>
<dbReference type="InterPro" id="IPR023408">
    <property type="entry name" value="MscS_beta-dom_sf"/>
</dbReference>
<evidence type="ECO:0000256" key="3">
    <source>
        <dbReference type="ARBA" id="ARBA00022475"/>
    </source>
</evidence>
<evidence type="ECO:0000313" key="11">
    <source>
        <dbReference type="EMBL" id="MFC4556946.1"/>
    </source>
</evidence>
<accession>A0ABV9DE13</accession>
<comment type="caution">
    <text evidence="11">The sequence shown here is derived from an EMBL/GenBank/DDBJ whole genome shotgun (WGS) entry which is preliminary data.</text>
</comment>
<gene>
    <name evidence="11" type="ORF">ACFO3D_01830</name>
</gene>
<dbReference type="RefSeq" id="WP_390292886.1">
    <property type="nucleotide sequence ID" value="NZ_JBHSFU010000003.1"/>
</dbReference>
<dbReference type="PANTHER" id="PTHR30460:SF0">
    <property type="entry name" value="MODERATE CONDUCTANCE MECHANOSENSITIVE CHANNEL YBIO"/>
    <property type="match status" value="1"/>
</dbReference>
<dbReference type="InterPro" id="IPR049142">
    <property type="entry name" value="MS_channel_1st"/>
</dbReference>
<dbReference type="Gene3D" id="1.10.287.1260">
    <property type="match status" value="1"/>
</dbReference>
<evidence type="ECO:0000259" key="8">
    <source>
        <dbReference type="Pfam" id="PF00924"/>
    </source>
</evidence>
<dbReference type="InterPro" id="IPR045276">
    <property type="entry name" value="YbiO_bact"/>
</dbReference>
<dbReference type="Proteomes" id="UP001595989">
    <property type="component" value="Unassembled WGS sequence"/>
</dbReference>
<dbReference type="InterPro" id="IPR010920">
    <property type="entry name" value="LSM_dom_sf"/>
</dbReference>
<keyword evidence="3" id="KW-1003">Cell membrane</keyword>
<evidence type="ECO:0000256" key="5">
    <source>
        <dbReference type="ARBA" id="ARBA00022989"/>
    </source>
</evidence>
<dbReference type="EMBL" id="JBHSFU010000003">
    <property type="protein sequence ID" value="MFC4556946.1"/>
    <property type="molecule type" value="Genomic_DNA"/>
</dbReference>